<name>A0ABZ1CLN5_9PROT</name>
<feature type="transmembrane region" description="Helical" evidence="7">
    <location>
        <begin position="100"/>
        <end position="129"/>
    </location>
</feature>
<feature type="transmembrane region" description="Helical" evidence="7">
    <location>
        <begin position="65"/>
        <end position="88"/>
    </location>
</feature>
<keyword evidence="2" id="KW-0813">Transport</keyword>
<gene>
    <name evidence="9" type="ORF">VA613_05315</name>
</gene>
<feature type="transmembrane region" description="Helical" evidence="7">
    <location>
        <begin position="325"/>
        <end position="349"/>
    </location>
</feature>
<comment type="subcellular location">
    <subcellularLocation>
        <location evidence="1">Cell membrane</location>
        <topology evidence="1">Multi-pass membrane protein</topology>
    </subcellularLocation>
</comment>
<evidence type="ECO:0000256" key="5">
    <source>
        <dbReference type="ARBA" id="ARBA00022989"/>
    </source>
</evidence>
<feature type="transmembrane region" description="Helical" evidence="7">
    <location>
        <begin position="273"/>
        <end position="291"/>
    </location>
</feature>
<dbReference type="EMBL" id="CP141769">
    <property type="protein sequence ID" value="WRS40289.1"/>
    <property type="molecule type" value="Genomic_DNA"/>
</dbReference>
<evidence type="ECO:0000313" key="9">
    <source>
        <dbReference type="EMBL" id="WRS40289.1"/>
    </source>
</evidence>
<keyword evidence="4 7" id="KW-0812">Transmembrane</keyword>
<feature type="transmembrane region" description="Helical" evidence="7">
    <location>
        <begin position="31"/>
        <end position="53"/>
    </location>
</feature>
<evidence type="ECO:0000256" key="1">
    <source>
        <dbReference type="ARBA" id="ARBA00004651"/>
    </source>
</evidence>
<feature type="transmembrane region" description="Helical" evidence="7">
    <location>
        <begin position="174"/>
        <end position="203"/>
    </location>
</feature>
<accession>A0ABZ1CLN5</accession>
<reference evidence="9 10" key="1">
    <citation type="submission" date="2023-12" db="EMBL/GenBank/DDBJ databases">
        <title>Thiobacillus sedimentum sp. nov., a chemolithoautotrophic sulfur-oxidizing bacterium isolated from freshwater sediment.</title>
        <authorList>
            <person name="Luo J."/>
            <person name="Dai C."/>
        </authorList>
    </citation>
    <scope>NUCLEOTIDE SEQUENCE [LARGE SCALE GENOMIC DNA]</scope>
    <source>
        <strain evidence="9 10">SCUT-2</strain>
    </source>
</reference>
<dbReference type="Gene3D" id="1.20.1250.20">
    <property type="entry name" value="MFS general substrate transporter like domains"/>
    <property type="match status" value="1"/>
</dbReference>
<feature type="transmembrane region" description="Helical" evidence="7">
    <location>
        <begin position="386"/>
        <end position="406"/>
    </location>
</feature>
<dbReference type="Pfam" id="PF05977">
    <property type="entry name" value="MFS_3"/>
    <property type="match status" value="1"/>
</dbReference>
<keyword evidence="3" id="KW-1003">Cell membrane</keyword>
<organism evidence="9 10">
    <name type="scientific">Thiobacillus sedimenti</name>
    <dbReference type="NCBI Taxonomy" id="3110231"/>
    <lineage>
        <taxon>Bacteria</taxon>
        <taxon>Pseudomonadati</taxon>
        <taxon>Pseudomonadota</taxon>
        <taxon>Betaproteobacteria</taxon>
        <taxon>Nitrosomonadales</taxon>
        <taxon>Thiobacillaceae</taxon>
        <taxon>Thiobacillus</taxon>
    </lineage>
</organism>
<evidence type="ECO:0000256" key="3">
    <source>
        <dbReference type="ARBA" id="ARBA00022475"/>
    </source>
</evidence>
<evidence type="ECO:0000256" key="6">
    <source>
        <dbReference type="ARBA" id="ARBA00023136"/>
    </source>
</evidence>
<keyword evidence="5 7" id="KW-1133">Transmembrane helix</keyword>
<dbReference type="PANTHER" id="PTHR23513:SF11">
    <property type="entry name" value="STAPHYLOFERRIN A TRANSPORTER"/>
    <property type="match status" value="1"/>
</dbReference>
<dbReference type="PANTHER" id="PTHR23513">
    <property type="entry name" value="INTEGRAL MEMBRANE EFFLUX PROTEIN-RELATED"/>
    <property type="match status" value="1"/>
</dbReference>
<dbReference type="InterPro" id="IPR036259">
    <property type="entry name" value="MFS_trans_sf"/>
</dbReference>
<protein>
    <submittedName>
        <fullName evidence="9">MFS transporter</fullName>
    </submittedName>
</protein>
<evidence type="ECO:0000313" key="10">
    <source>
        <dbReference type="Proteomes" id="UP001334732"/>
    </source>
</evidence>
<keyword evidence="6 7" id="KW-0472">Membrane</keyword>
<feature type="transmembrane region" description="Helical" evidence="7">
    <location>
        <begin position="361"/>
        <end position="380"/>
    </location>
</feature>
<dbReference type="CDD" id="cd06173">
    <property type="entry name" value="MFS_MefA_like"/>
    <property type="match status" value="1"/>
</dbReference>
<dbReference type="InterPro" id="IPR020846">
    <property type="entry name" value="MFS_dom"/>
</dbReference>
<dbReference type="InterPro" id="IPR010290">
    <property type="entry name" value="TM_effector"/>
</dbReference>
<feature type="transmembrane region" description="Helical" evidence="7">
    <location>
        <begin position="237"/>
        <end position="261"/>
    </location>
</feature>
<feature type="domain" description="Major facilitator superfamily (MFS) profile" evidence="8">
    <location>
        <begin position="28"/>
        <end position="414"/>
    </location>
</feature>
<dbReference type="Proteomes" id="UP001334732">
    <property type="component" value="Chromosome"/>
</dbReference>
<evidence type="ECO:0000259" key="8">
    <source>
        <dbReference type="PROSITE" id="PS50850"/>
    </source>
</evidence>
<dbReference type="PROSITE" id="PS50850">
    <property type="entry name" value="MFS"/>
    <property type="match status" value="1"/>
</dbReference>
<feature type="transmembrane region" description="Helical" evidence="7">
    <location>
        <begin position="303"/>
        <end position="319"/>
    </location>
</feature>
<evidence type="ECO:0000256" key="4">
    <source>
        <dbReference type="ARBA" id="ARBA00022692"/>
    </source>
</evidence>
<proteinExistence type="predicted"/>
<sequence length="539" mass="57243">MHPAADLEAGARQRMSVASPWAPLRNRMFRMLWLASVASNIGTWMHEVGAGWLMTSLAPSPLMVALVQAATSAPVFLLALPAGALADIVDRRRYLIASQLWMLAMAGTLGALTLAGLTTAPLLLLFTFALGVGNAMMTPAWSAITPELVARHELPAAVGLGSMGMNVARAVGPALAGVIVAAAGPGAVFVLNALSFLAVIVALQRWQRETQPAGLPAERLVGALRAGLRYARHSPELIAVAVRGVAFFIFASASWALLPLIVRQELQRGPGTYGVFLACLGAGATAGALLLPRLHAGMSRDRIVAGATLLYAAAMLALAHSGSVLAAGGAMLLAGLAWISVVSSLMTAAQTALPRWVRARGLALFWVVYMGGMAGGSALWGQLASWTGIPGALSVAAAGIVAGIFVTRRWPIGRHDSVDLSPSLVWPTPLGADQVGRERGPVMVTIEYRIDPARSAEFARALQQVRTIRRRDGAFMWELFADVEQPGRMVECFMVESWVEHLRQHERVTVADREVLERPLAFHLDGERPRVTHLVAGHA</sequence>
<dbReference type="RefSeq" id="WP_324780819.1">
    <property type="nucleotide sequence ID" value="NZ_CP141769.1"/>
</dbReference>
<dbReference type="SUPFAM" id="SSF103473">
    <property type="entry name" value="MFS general substrate transporter"/>
    <property type="match status" value="1"/>
</dbReference>
<keyword evidence="10" id="KW-1185">Reference proteome</keyword>
<evidence type="ECO:0000256" key="7">
    <source>
        <dbReference type="SAM" id="Phobius"/>
    </source>
</evidence>
<evidence type="ECO:0000256" key="2">
    <source>
        <dbReference type="ARBA" id="ARBA00022448"/>
    </source>
</evidence>